<comment type="caution">
    <text evidence="1">The sequence shown here is derived from an EMBL/GenBank/DDBJ whole genome shotgun (WGS) entry which is preliminary data.</text>
</comment>
<feature type="non-terminal residue" evidence="1">
    <location>
        <position position="1"/>
    </location>
</feature>
<dbReference type="EMBL" id="CAJVQB010001626">
    <property type="protein sequence ID" value="CAG8543749.1"/>
    <property type="molecule type" value="Genomic_DNA"/>
</dbReference>
<name>A0ABM8W787_GIGMA</name>
<organism evidence="1 2">
    <name type="scientific">Gigaspora margarita</name>
    <dbReference type="NCBI Taxonomy" id="4874"/>
    <lineage>
        <taxon>Eukaryota</taxon>
        <taxon>Fungi</taxon>
        <taxon>Fungi incertae sedis</taxon>
        <taxon>Mucoromycota</taxon>
        <taxon>Glomeromycotina</taxon>
        <taxon>Glomeromycetes</taxon>
        <taxon>Diversisporales</taxon>
        <taxon>Gigasporaceae</taxon>
        <taxon>Gigaspora</taxon>
    </lineage>
</organism>
<protein>
    <submittedName>
        <fullName evidence="1">27626_t:CDS:1</fullName>
    </submittedName>
</protein>
<evidence type="ECO:0000313" key="1">
    <source>
        <dbReference type="EMBL" id="CAG8543749.1"/>
    </source>
</evidence>
<gene>
    <name evidence="1" type="ORF">GMARGA_LOCUS4212</name>
</gene>
<sequence length="121" mass="13782">ECARLIQELTVITWNEMPIAQKGNIKAVDILLRKLRNHNLLFGRKIFIEVDVFHQVAPDVLDPVYSQLMDDIGDSISEVNLINNTVLQWLNGDAVELYSTDSLADDETNNNTKITISNEIW</sequence>
<evidence type="ECO:0000313" key="2">
    <source>
        <dbReference type="Proteomes" id="UP000789901"/>
    </source>
</evidence>
<reference evidence="1 2" key="1">
    <citation type="submission" date="2021-06" db="EMBL/GenBank/DDBJ databases">
        <authorList>
            <person name="Kallberg Y."/>
            <person name="Tangrot J."/>
            <person name="Rosling A."/>
        </authorList>
    </citation>
    <scope>NUCLEOTIDE SEQUENCE [LARGE SCALE GENOMIC DNA]</scope>
    <source>
        <strain evidence="1 2">120-4 pot B 10/14</strain>
    </source>
</reference>
<proteinExistence type="predicted"/>
<dbReference type="Proteomes" id="UP000789901">
    <property type="component" value="Unassembled WGS sequence"/>
</dbReference>
<accession>A0ABM8W787</accession>
<keyword evidence="2" id="KW-1185">Reference proteome</keyword>